<feature type="domain" description="Ig-like" evidence="2">
    <location>
        <begin position="48"/>
        <end position="149"/>
    </location>
</feature>
<dbReference type="SMART" id="SM00409">
    <property type="entry name" value="IG"/>
    <property type="match status" value="2"/>
</dbReference>
<dbReference type="InterPro" id="IPR037448">
    <property type="entry name" value="Zig-8"/>
</dbReference>
<reference evidence="3" key="2">
    <citation type="submission" date="2020-11" db="EMBL/GenBank/DDBJ databases">
        <authorList>
            <person name="McCartney M.A."/>
            <person name="Auch B."/>
            <person name="Kono T."/>
            <person name="Mallez S."/>
            <person name="Becker A."/>
            <person name="Gohl D.M."/>
            <person name="Silverstein K.A.T."/>
            <person name="Koren S."/>
            <person name="Bechman K.B."/>
            <person name="Herman A."/>
            <person name="Abrahante J.E."/>
            <person name="Garbe J."/>
        </authorList>
    </citation>
    <scope>NUCLEOTIDE SEQUENCE</scope>
    <source>
        <strain evidence="3">Duluth1</strain>
        <tissue evidence="3">Whole animal</tissue>
    </source>
</reference>
<dbReference type="InterPro" id="IPR036179">
    <property type="entry name" value="Ig-like_dom_sf"/>
</dbReference>
<evidence type="ECO:0000313" key="4">
    <source>
        <dbReference type="Proteomes" id="UP000828390"/>
    </source>
</evidence>
<dbReference type="SUPFAM" id="SSF48726">
    <property type="entry name" value="Immunoglobulin"/>
    <property type="match status" value="2"/>
</dbReference>
<dbReference type="InterPro" id="IPR003599">
    <property type="entry name" value="Ig_sub"/>
</dbReference>
<dbReference type="Pfam" id="PF13927">
    <property type="entry name" value="Ig_3"/>
    <property type="match status" value="1"/>
</dbReference>
<dbReference type="SMART" id="SM00408">
    <property type="entry name" value="IGc2"/>
    <property type="match status" value="2"/>
</dbReference>
<dbReference type="Proteomes" id="UP000828390">
    <property type="component" value="Unassembled WGS sequence"/>
</dbReference>
<feature type="transmembrane region" description="Helical" evidence="1">
    <location>
        <begin position="12"/>
        <end position="33"/>
    </location>
</feature>
<organism evidence="3 4">
    <name type="scientific">Dreissena polymorpha</name>
    <name type="common">Zebra mussel</name>
    <name type="synonym">Mytilus polymorpha</name>
    <dbReference type="NCBI Taxonomy" id="45954"/>
    <lineage>
        <taxon>Eukaryota</taxon>
        <taxon>Metazoa</taxon>
        <taxon>Spiralia</taxon>
        <taxon>Lophotrochozoa</taxon>
        <taxon>Mollusca</taxon>
        <taxon>Bivalvia</taxon>
        <taxon>Autobranchia</taxon>
        <taxon>Heteroconchia</taxon>
        <taxon>Euheterodonta</taxon>
        <taxon>Imparidentia</taxon>
        <taxon>Neoheterodontei</taxon>
        <taxon>Myida</taxon>
        <taxon>Dreissenoidea</taxon>
        <taxon>Dreissenidae</taxon>
        <taxon>Dreissena</taxon>
    </lineage>
</organism>
<dbReference type="PANTHER" id="PTHR23279">
    <property type="entry name" value="DEFECTIVE PROBOSCIS EXTENSION RESPONSE DPR -RELATED"/>
    <property type="match status" value="1"/>
</dbReference>
<dbReference type="PROSITE" id="PS50835">
    <property type="entry name" value="IG_LIKE"/>
    <property type="match status" value="2"/>
</dbReference>
<keyword evidence="1" id="KW-0472">Membrane</keyword>
<dbReference type="PANTHER" id="PTHR23279:SF36">
    <property type="entry name" value="DEFECTIVE PROBOSCIS EXTENSION RESPONSE 9, ISOFORM A"/>
    <property type="match status" value="1"/>
</dbReference>
<proteinExistence type="predicted"/>
<dbReference type="EMBL" id="JAIWYP010000006">
    <property type="protein sequence ID" value="KAH3815070.1"/>
    <property type="molecule type" value="Genomic_DNA"/>
</dbReference>
<name>A0A9D4GHD6_DREPO</name>
<evidence type="ECO:0000259" key="2">
    <source>
        <dbReference type="PROSITE" id="PS50835"/>
    </source>
</evidence>
<gene>
    <name evidence="3" type="ORF">DPMN_143589</name>
</gene>
<evidence type="ECO:0000313" key="3">
    <source>
        <dbReference type="EMBL" id="KAH3815070.1"/>
    </source>
</evidence>
<comment type="caution">
    <text evidence="3">The sequence shown here is derived from an EMBL/GenBank/DDBJ whole genome shotgun (WGS) entry which is preliminary data.</text>
</comment>
<dbReference type="AlphaFoldDB" id="A0A9D4GHD6"/>
<dbReference type="InterPro" id="IPR003598">
    <property type="entry name" value="Ig_sub2"/>
</dbReference>
<dbReference type="Gene3D" id="2.60.40.10">
    <property type="entry name" value="Immunoglobulins"/>
    <property type="match status" value="2"/>
</dbReference>
<dbReference type="Pfam" id="PF07686">
    <property type="entry name" value="V-set"/>
    <property type="match status" value="1"/>
</dbReference>
<keyword evidence="4" id="KW-1185">Reference proteome</keyword>
<sequence>MNLRWAIYKLKASAGFYVVIGLWLSVIMDIYGYTEESTRRPTSRQAIPKFVPTPINVTVHRGDLAELHCHIKNLGPKMVVWRKASEENPLTLGEVVFTPASEISIHHEQISQSDSRWNLLIKNVQPEHAGVYECQISATGIYTHYVALNVLNYPAKRKPQVTIYGTEYVNEYSNIQLTCNASGVDRAPDDIDWFFDGTKLTTSHPHWYGRLEITKHRPLPGLSYISEITIQHSTLGDSGNYVCRSSDIEVDSLTVHVLNVNKDGSIVPRAPGEESDSIRSAESGAHSAAFNHKEPQVLLLFLILTVTACV</sequence>
<keyword evidence="1" id="KW-0812">Transmembrane</keyword>
<accession>A0A9D4GHD6</accession>
<keyword evidence="1" id="KW-1133">Transmembrane helix</keyword>
<reference evidence="3" key="1">
    <citation type="journal article" date="2019" name="bioRxiv">
        <title>The Genome of the Zebra Mussel, Dreissena polymorpha: A Resource for Invasive Species Research.</title>
        <authorList>
            <person name="McCartney M.A."/>
            <person name="Auch B."/>
            <person name="Kono T."/>
            <person name="Mallez S."/>
            <person name="Zhang Y."/>
            <person name="Obille A."/>
            <person name="Becker A."/>
            <person name="Abrahante J.E."/>
            <person name="Garbe J."/>
            <person name="Badalamenti J.P."/>
            <person name="Herman A."/>
            <person name="Mangelson H."/>
            <person name="Liachko I."/>
            <person name="Sullivan S."/>
            <person name="Sone E.D."/>
            <person name="Koren S."/>
            <person name="Silverstein K.A.T."/>
            <person name="Beckman K.B."/>
            <person name="Gohl D.M."/>
        </authorList>
    </citation>
    <scope>NUCLEOTIDE SEQUENCE</scope>
    <source>
        <strain evidence="3">Duluth1</strain>
        <tissue evidence="3">Whole animal</tissue>
    </source>
</reference>
<evidence type="ECO:0000256" key="1">
    <source>
        <dbReference type="SAM" id="Phobius"/>
    </source>
</evidence>
<feature type="domain" description="Ig-like" evidence="2">
    <location>
        <begin position="159"/>
        <end position="254"/>
    </location>
</feature>
<dbReference type="InterPro" id="IPR007110">
    <property type="entry name" value="Ig-like_dom"/>
</dbReference>
<dbReference type="GO" id="GO:0050808">
    <property type="term" value="P:synapse organization"/>
    <property type="evidence" value="ECO:0007669"/>
    <property type="project" value="TreeGrafter"/>
</dbReference>
<dbReference type="GO" id="GO:0032589">
    <property type="term" value="C:neuron projection membrane"/>
    <property type="evidence" value="ECO:0007669"/>
    <property type="project" value="TreeGrafter"/>
</dbReference>
<protein>
    <recommendedName>
        <fullName evidence="2">Ig-like domain-containing protein</fullName>
    </recommendedName>
</protein>
<dbReference type="InterPro" id="IPR013106">
    <property type="entry name" value="Ig_V-set"/>
</dbReference>
<dbReference type="InterPro" id="IPR013783">
    <property type="entry name" value="Ig-like_fold"/>
</dbReference>